<organism evidence="2 3">
    <name type="scientific">Paraburkholderia tuberum</name>
    <dbReference type="NCBI Taxonomy" id="157910"/>
    <lineage>
        <taxon>Bacteria</taxon>
        <taxon>Pseudomonadati</taxon>
        <taxon>Pseudomonadota</taxon>
        <taxon>Betaproteobacteria</taxon>
        <taxon>Burkholderiales</taxon>
        <taxon>Burkholderiaceae</taxon>
        <taxon>Paraburkholderia</taxon>
    </lineage>
</organism>
<evidence type="ECO:0000256" key="1">
    <source>
        <dbReference type="SAM" id="SignalP"/>
    </source>
</evidence>
<protein>
    <recommendedName>
        <fullName evidence="4">ABC transporter substrate-binding protein</fullName>
    </recommendedName>
</protein>
<evidence type="ECO:0000313" key="3">
    <source>
        <dbReference type="Proteomes" id="UP000199365"/>
    </source>
</evidence>
<gene>
    <name evidence="2" type="ORF">SAMN05445850_8503</name>
</gene>
<sequence>MQLMRKALFATAIAAGLIAGAHAAPIAQTLDVTW</sequence>
<dbReference type="AlphaFoldDB" id="A0A1H1KLC2"/>
<dbReference type="STRING" id="157910.SAMN05445850_8503"/>
<name>A0A1H1KLC2_9BURK</name>
<accession>A0A1H1KLC2</accession>
<dbReference type="Proteomes" id="UP000199365">
    <property type="component" value="Unassembled WGS sequence"/>
</dbReference>
<evidence type="ECO:0000313" key="2">
    <source>
        <dbReference type="EMBL" id="SDR62907.1"/>
    </source>
</evidence>
<keyword evidence="3" id="KW-1185">Reference proteome</keyword>
<reference evidence="3" key="1">
    <citation type="submission" date="2016-10" db="EMBL/GenBank/DDBJ databases">
        <authorList>
            <person name="Varghese N."/>
            <person name="Submissions S."/>
        </authorList>
    </citation>
    <scope>NUCLEOTIDE SEQUENCE [LARGE SCALE GENOMIC DNA]</scope>
    <source>
        <strain evidence="3">DUS833</strain>
    </source>
</reference>
<proteinExistence type="predicted"/>
<keyword evidence="1" id="KW-0732">Signal</keyword>
<dbReference type="EMBL" id="FNKX01000005">
    <property type="protein sequence ID" value="SDR62907.1"/>
    <property type="molecule type" value="Genomic_DNA"/>
</dbReference>
<feature type="chain" id="PRO_5011679059" description="ABC transporter substrate-binding protein" evidence="1">
    <location>
        <begin position="24"/>
        <end position="34"/>
    </location>
</feature>
<feature type="signal peptide" evidence="1">
    <location>
        <begin position="1"/>
        <end position="23"/>
    </location>
</feature>
<evidence type="ECO:0008006" key="4">
    <source>
        <dbReference type="Google" id="ProtNLM"/>
    </source>
</evidence>